<protein>
    <submittedName>
        <fullName evidence="1">Protein disulfide isomerase-like 2-1</fullName>
    </submittedName>
</protein>
<keyword evidence="2" id="KW-1185">Reference proteome</keyword>
<evidence type="ECO:0000313" key="1">
    <source>
        <dbReference type="EMBL" id="CAK9063695.1"/>
    </source>
</evidence>
<comment type="caution">
    <text evidence="1">The sequence shown here is derived from an EMBL/GenBank/DDBJ whole genome shotgun (WGS) entry which is preliminary data.</text>
</comment>
<dbReference type="EMBL" id="CAXAMM010028891">
    <property type="protein sequence ID" value="CAK9063695.1"/>
    <property type="molecule type" value="Genomic_DNA"/>
</dbReference>
<sequence length="295" mass="33030">MGCSLAFGLLRDLRISCGSLRAARNAFQSGSSASLVGESFLSLVVEPHRSRFQRLCGWAESSLRQGACAAVDVPSDGHPFAVEDVQDSPLHVPADASESLCYTRSDMEPADERATCGTQSEAAPGAEKCVGTAIVWREDRFRCSNCSRPPWPPDELLWEDAQRHTRHHERRRSGHEMLESLTGTWTVNPQFEHIAQPFIKHLTFRHGKCIDAFGQKRKVTEAGDHVFLLNGRIWLHNGVLFREGRSGIVMHFHRTDWPEADKDEDGEAIFDEDEDPNSLDLLQEMVFAHDAPLLS</sequence>
<proteinExistence type="predicted"/>
<organism evidence="1 2">
    <name type="scientific">Durusdinium trenchii</name>
    <dbReference type="NCBI Taxonomy" id="1381693"/>
    <lineage>
        <taxon>Eukaryota</taxon>
        <taxon>Sar</taxon>
        <taxon>Alveolata</taxon>
        <taxon>Dinophyceae</taxon>
        <taxon>Suessiales</taxon>
        <taxon>Symbiodiniaceae</taxon>
        <taxon>Durusdinium</taxon>
    </lineage>
</organism>
<gene>
    <name evidence="1" type="ORF">SCF082_LOCUS32948</name>
</gene>
<accession>A0ABP0NMM0</accession>
<dbReference type="Proteomes" id="UP001642464">
    <property type="component" value="Unassembled WGS sequence"/>
</dbReference>
<evidence type="ECO:0000313" key="2">
    <source>
        <dbReference type="Proteomes" id="UP001642464"/>
    </source>
</evidence>
<name>A0ABP0NMM0_9DINO</name>
<reference evidence="1 2" key="1">
    <citation type="submission" date="2024-02" db="EMBL/GenBank/DDBJ databases">
        <authorList>
            <person name="Chen Y."/>
            <person name="Shah S."/>
            <person name="Dougan E. K."/>
            <person name="Thang M."/>
            <person name="Chan C."/>
        </authorList>
    </citation>
    <scope>NUCLEOTIDE SEQUENCE [LARGE SCALE GENOMIC DNA]</scope>
</reference>